<gene>
    <name evidence="1" type="ORF">L2E82_25149</name>
</gene>
<reference evidence="1 2" key="2">
    <citation type="journal article" date="2022" name="Mol. Ecol. Resour.">
        <title>The genomes of chicory, endive, great burdock and yacon provide insights into Asteraceae paleo-polyploidization history and plant inulin production.</title>
        <authorList>
            <person name="Fan W."/>
            <person name="Wang S."/>
            <person name="Wang H."/>
            <person name="Wang A."/>
            <person name="Jiang F."/>
            <person name="Liu H."/>
            <person name="Zhao H."/>
            <person name="Xu D."/>
            <person name="Zhang Y."/>
        </authorList>
    </citation>
    <scope>NUCLEOTIDE SEQUENCE [LARGE SCALE GENOMIC DNA]</scope>
    <source>
        <strain evidence="2">cv. Punajuju</strain>
        <tissue evidence="1">Leaves</tissue>
    </source>
</reference>
<organism evidence="1 2">
    <name type="scientific">Cichorium intybus</name>
    <name type="common">Chicory</name>
    <dbReference type="NCBI Taxonomy" id="13427"/>
    <lineage>
        <taxon>Eukaryota</taxon>
        <taxon>Viridiplantae</taxon>
        <taxon>Streptophyta</taxon>
        <taxon>Embryophyta</taxon>
        <taxon>Tracheophyta</taxon>
        <taxon>Spermatophyta</taxon>
        <taxon>Magnoliopsida</taxon>
        <taxon>eudicotyledons</taxon>
        <taxon>Gunneridae</taxon>
        <taxon>Pentapetalae</taxon>
        <taxon>asterids</taxon>
        <taxon>campanulids</taxon>
        <taxon>Asterales</taxon>
        <taxon>Asteraceae</taxon>
        <taxon>Cichorioideae</taxon>
        <taxon>Cichorieae</taxon>
        <taxon>Cichoriinae</taxon>
        <taxon>Cichorium</taxon>
    </lineage>
</organism>
<sequence>MKSVTNPTKKNRKSNTHTEFHACSGHCVSTSSSLHFIEIKEYGSNNLKIFLMEIRNIISLLLINVRL</sequence>
<dbReference type="Proteomes" id="UP001055811">
    <property type="component" value="Linkage Group LG04"/>
</dbReference>
<accession>A0ACB9E2E9</accession>
<evidence type="ECO:0000313" key="2">
    <source>
        <dbReference type="Proteomes" id="UP001055811"/>
    </source>
</evidence>
<keyword evidence="2" id="KW-1185">Reference proteome</keyword>
<name>A0ACB9E2E9_CICIN</name>
<comment type="caution">
    <text evidence="1">The sequence shown here is derived from an EMBL/GenBank/DDBJ whole genome shotgun (WGS) entry which is preliminary data.</text>
</comment>
<proteinExistence type="predicted"/>
<evidence type="ECO:0000313" key="1">
    <source>
        <dbReference type="EMBL" id="KAI3753104.1"/>
    </source>
</evidence>
<protein>
    <submittedName>
        <fullName evidence="1">Uncharacterized protein</fullName>
    </submittedName>
</protein>
<dbReference type="EMBL" id="CM042012">
    <property type="protein sequence ID" value="KAI3753104.1"/>
    <property type="molecule type" value="Genomic_DNA"/>
</dbReference>
<reference evidence="2" key="1">
    <citation type="journal article" date="2022" name="Mol. Ecol. Resour.">
        <title>The genomes of chicory, endive, great burdock and yacon provide insights into Asteraceae palaeo-polyploidization history and plant inulin production.</title>
        <authorList>
            <person name="Fan W."/>
            <person name="Wang S."/>
            <person name="Wang H."/>
            <person name="Wang A."/>
            <person name="Jiang F."/>
            <person name="Liu H."/>
            <person name="Zhao H."/>
            <person name="Xu D."/>
            <person name="Zhang Y."/>
        </authorList>
    </citation>
    <scope>NUCLEOTIDE SEQUENCE [LARGE SCALE GENOMIC DNA]</scope>
    <source>
        <strain evidence="2">cv. Punajuju</strain>
    </source>
</reference>